<keyword evidence="5" id="KW-0564">Palmitate</keyword>
<evidence type="ECO:0000256" key="3">
    <source>
        <dbReference type="ARBA" id="ARBA00022729"/>
    </source>
</evidence>
<evidence type="ECO:0000256" key="1">
    <source>
        <dbReference type="ARBA" id="ARBA00004635"/>
    </source>
</evidence>
<keyword evidence="3 7" id="KW-0732">Signal</keyword>
<comment type="similarity">
    <text evidence="2">Belongs to the NlpA lipoprotein family.</text>
</comment>
<proteinExistence type="inferred from homology"/>
<evidence type="ECO:0000256" key="5">
    <source>
        <dbReference type="ARBA" id="ARBA00023139"/>
    </source>
</evidence>
<feature type="chain" id="PRO_5016699125" evidence="7">
    <location>
        <begin position="18"/>
        <end position="254"/>
    </location>
</feature>
<dbReference type="PIRSF" id="PIRSF002854">
    <property type="entry name" value="MetQ"/>
    <property type="match status" value="1"/>
</dbReference>
<dbReference type="SUPFAM" id="SSF53850">
    <property type="entry name" value="Periplasmic binding protein-like II"/>
    <property type="match status" value="1"/>
</dbReference>
<dbReference type="PANTHER" id="PTHR30429">
    <property type="entry name" value="D-METHIONINE-BINDING LIPOPROTEIN METQ"/>
    <property type="match status" value="1"/>
</dbReference>
<evidence type="ECO:0000256" key="2">
    <source>
        <dbReference type="ARBA" id="ARBA00008973"/>
    </source>
</evidence>
<dbReference type="InterPro" id="IPR004872">
    <property type="entry name" value="Lipoprotein_NlpA"/>
</dbReference>
<evidence type="ECO:0000256" key="7">
    <source>
        <dbReference type="SAM" id="SignalP"/>
    </source>
</evidence>
<sequence>MKKIILIVSLLFHFAFASDKTIIIGATPTPHAEILEFSKALFKEKGWNLEVKEFADYVLPNLALTQGDLDANFFQHKPFLDEFNANQKSKLVAIDNIILVPMAAYSKRVKDKNLIAQNAKIAIPNDPTNESRALDLLERAGLIKLNDKVLKTPLDIVDNPKKLKFLELKAAQLPRALDDVDVALIPTNYALGAKLNPKDGLFIEDEGSLYAIVLAVQEKDKDGEKTQVIKEVLKSEAIKKFIEEKYNGAVISLF</sequence>
<comment type="subcellular location">
    <subcellularLocation>
        <location evidence="1">Membrane</location>
        <topology evidence="1">Lipid-anchor</topology>
    </subcellularLocation>
</comment>
<reference evidence="8 9" key="1">
    <citation type="submission" date="2018-06" db="EMBL/GenBank/DDBJ databases">
        <authorList>
            <consortium name="Pathogen Informatics"/>
            <person name="Doyle S."/>
        </authorList>
    </citation>
    <scope>NUCLEOTIDE SEQUENCE [LARGE SCALE GENOMIC DNA]</scope>
    <source>
        <strain evidence="8 9">NCTC12264</strain>
    </source>
</reference>
<evidence type="ECO:0000256" key="6">
    <source>
        <dbReference type="ARBA" id="ARBA00023288"/>
    </source>
</evidence>
<evidence type="ECO:0000313" key="8">
    <source>
        <dbReference type="EMBL" id="SUX26113.1"/>
    </source>
</evidence>
<keyword evidence="4" id="KW-0472">Membrane</keyword>
<dbReference type="EMBL" id="UFUZ01000001">
    <property type="protein sequence ID" value="SUX26113.1"/>
    <property type="molecule type" value="Genomic_DNA"/>
</dbReference>
<name>A0A381EGS4_CAMUP</name>
<evidence type="ECO:0000256" key="4">
    <source>
        <dbReference type="ARBA" id="ARBA00023136"/>
    </source>
</evidence>
<gene>
    <name evidence="8" type="primary">metQ_1</name>
    <name evidence="8" type="ORF">NCTC12264_00333</name>
</gene>
<evidence type="ECO:0000313" key="9">
    <source>
        <dbReference type="Proteomes" id="UP000254161"/>
    </source>
</evidence>
<protein>
    <submittedName>
        <fullName evidence="8">Methionine ABC transporter substrate-binding protein</fullName>
    </submittedName>
</protein>
<keyword evidence="6" id="KW-0449">Lipoprotein</keyword>
<dbReference type="Gene3D" id="3.40.190.10">
    <property type="entry name" value="Periplasmic binding protein-like II"/>
    <property type="match status" value="2"/>
</dbReference>
<dbReference type="AlphaFoldDB" id="A0A381EGS4"/>
<dbReference type="PANTHER" id="PTHR30429:SF0">
    <property type="entry name" value="METHIONINE-BINDING LIPOPROTEIN METQ"/>
    <property type="match status" value="1"/>
</dbReference>
<dbReference type="GO" id="GO:0016020">
    <property type="term" value="C:membrane"/>
    <property type="evidence" value="ECO:0007669"/>
    <property type="project" value="UniProtKB-SubCell"/>
</dbReference>
<organism evidence="8 9">
    <name type="scientific">Campylobacter upsaliensis</name>
    <dbReference type="NCBI Taxonomy" id="28080"/>
    <lineage>
        <taxon>Bacteria</taxon>
        <taxon>Pseudomonadati</taxon>
        <taxon>Campylobacterota</taxon>
        <taxon>Epsilonproteobacteria</taxon>
        <taxon>Campylobacterales</taxon>
        <taxon>Campylobacteraceae</taxon>
        <taxon>Campylobacter</taxon>
    </lineage>
</organism>
<dbReference type="Proteomes" id="UP000254161">
    <property type="component" value="Unassembled WGS sequence"/>
</dbReference>
<dbReference type="Pfam" id="PF03180">
    <property type="entry name" value="Lipoprotein_9"/>
    <property type="match status" value="1"/>
</dbReference>
<feature type="signal peptide" evidence="7">
    <location>
        <begin position="1"/>
        <end position="17"/>
    </location>
</feature>
<dbReference type="RefSeq" id="WP_004275710.1">
    <property type="nucleotide sequence ID" value="NZ_JANKIR010000036.1"/>
</dbReference>
<accession>A0A381EGS4</accession>